<evidence type="ECO:0000256" key="7">
    <source>
        <dbReference type="PROSITE-ProRule" id="PRU10141"/>
    </source>
</evidence>
<evidence type="ECO:0000256" key="6">
    <source>
        <dbReference type="ARBA" id="ARBA00023328"/>
    </source>
</evidence>
<evidence type="ECO:0000259" key="10">
    <source>
        <dbReference type="PROSITE" id="PS51489"/>
    </source>
</evidence>
<keyword evidence="5 7" id="KW-0067">ATP-binding</keyword>
<dbReference type="GO" id="GO:0005524">
    <property type="term" value="F:ATP binding"/>
    <property type="evidence" value="ECO:0007669"/>
    <property type="project" value="UniProtKB-UniRule"/>
</dbReference>
<dbReference type="AlphaFoldDB" id="A0AA88NEI5"/>
<dbReference type="Gene3D" id="1.25.40.430">
    <property type="match status" value="1"/>
</dbReference>
<evidence type="ECO:0000256" key="2">
    <source>
        <dbReference type="ARBA" id="ARBA00022454"/>
    </source>
</evidence>
<evidence type="ECO:0000256" key="4">
    <source>
        <dbReference type="ARBA" id="ARBA00022838"/>
    </source>
</evidence>
<dbReference type="Pfam" id="PF00069">
    <property type="entry name" value="Pkinase"/>
    <property type="match status" value="1"/>
</dbReference>
<dbReference type="EMBL" id="JAUPFM010000003">
    <property type="protein sequence ID" value="KAK2855846.1"/>
    <property type="molecule type" value="Genomic_DNA"/>
</dbReference>
<evidence type="ECO:0000259" key="9">
    <source>
        <dbReference type="PROSITE" id="PS50011"/>
    </source>
</evidence>
<comment type="caution">
    <text evidence="11">The sequence shown here is derived from an EMBL/GenBank/DDBJ whole genome shotgun (WGS) entry which is preliminary data.</text>
</comment>
<dbReference type="PANTHER" id="PTHR14030">
    <property type="entry name" value="MITOTIC CHECKPOINT SERINE/THREONINE-PROTEIN KINASE BUB1"/>
    <property type="match status" value="1"/>
</dbReference>
<dbReference type="InterPro" id="IPR017441">
    <property type="entry name" value="Protein_kinase_ATP_BS"/>
</dbReference>
<dbReference type="InterPro" id="IPR008271">
    <property type="entry name" value="Ser/Thr_kinase_AS"/>
</dbReference>
<dbReference type="Gene3D" id="6.10.130.20">
    <property type="match status" value="1"/>
</dbReference>
<feature type="domain" description="BUB1 N-terminal" evidence="10">
    <location>
        <begin position="10"/>
        <end position="172"/>
    </location>
</feature>
<feature type="binding site" evidence="7">
    <location>
        <position position="988"/>
    </location>
    <ligand>
        <name>ATP</name>
        <dbReference type="ChEBI" id="CHEBI:30616"/>
    </ligand>
</feature>
<sequence length="1255" mass="139105">MAIATYLQCFESTLSSYTGEDPLDAWDKFVQYVQQTLPAGGSDGMSVVLDRLVETFLNVDRYSNDIRYVNYCIKWASYSSDPIVLYSYIYSKGVGSRTAALYVAWAQQFERRGLNEQADAVYQKAMENQAQPADTVLHEYRQFQTRTGSQTSGSAGGRTPLQNSHLTNQMSSHREPVAQMKASVDCLSKPHNTIVFVSRSETSGMISSTQGSSVQIVSEYIKDELVCEGSELCFEEVRAKKYFREKQENMHREIKEKISEVQEKFLSLKSVFEEADQDLGTSGTSTSQPSSQRHLSVVEPAASLNFNPTQQTFGRPGPSDHLNSRCSLSLRLHTQETSTASDLPQQPKHARPVDTHPLSVQHPSVWPDSAIHLPKSALASVFPLQTTVGQTNQSLHRPACIPGGNLDLPEHQDDQHQPSSWGYCQTQEHNTTQRNVSQLPEPEEKLDVSQGATANLSHITPNNSLGFVQATPSRVLPSPTVNTQEALDVIMDMFKAPTLLEDPFNNTSMLHAAEEELPRNEPPKTTPFTIFQDDTDKENGSAAAPSAFEKSKSIRALAELPVSKPDKTNATPPDLIPDESTMWGARYNSLNSLAACPNSTTDFAMSAQFVSTPFTHKTPVSSNFFHDRENNCDGGDADDDAFIRRQPKKLSPIMEQSPCEEKLSETAVSQLVHSSAKQGTIVGEGLASAQHCLTTSSITMVQPPPPAVLSFRDQTLCPTSASSTTEPDWEVYRSPGQPYKQASLLLEQPGSSLRPRMEPFIIMEDKLGSEVQKPADDVPMSPECAVKPDWLAIRSPEVTVKPDMDAFLSPRRPGTMDVPMSPECAVKPDWLAIRSPEVTIKPDLDAFLSPRRPGNVDVPMSPAQPQLFADIPMSPVQASQDEPMLSPDKGLRSMNMTPPRAARIGTVQLVPDPWDSDLISHLLSTLTVPVSSHPRCFTWQCDVPSITPKMTLSMGRASLRVDCILGEGAFATVYQATDPTTSEKVVLKVQKPANPWEFYINIQLDARLQPDVRHLYSSVRSAHLFNNGSVLLAELHNYGTLLNAVNSYKTLADKVMPQPLVMYFTICILHMVEQLHSVHIIHADVKPDNFLLGERFMDNKGFDSESVDHGLVLIDLGQSIDMELFPQGTAFTAKCLTSGFQCTEMLSGKPWNYQTDYFGIAGTVHCMLFGTYMQVRDEGGVWKTNAVFRRNPHSDLWLEFFHTLLNVPDCSSPTILRSLRSKLTSVLQQNYSSKLSTLKSRLVVLLLESRRAARR</sequence>
<dbReference type="InterPro" id="IPR011009">
    <property type="entry name" value="Kinase-like_dom_sf"/>
</dbReference>
<name>A0AA88NEI5_CHASR</name>
<accession>A0AA88NEI5</accession>
<dbReference type="SMART" id="SM00777">
    <property type="entry name" value="Mad3_BUB1_I"/>
    <property type="match status" value="1"/>
</dbReference>
<evidence type="ECO:0000256" key="5">
    <source>
        <dbReference type="ARBA" id="ARBA00022840"/>
    </source>
</evidence>
<feature type="region of interest" description="Disordered" evidence="8">
    <location>
        <begin position="335"/>
        <end position="359"/>
    </location>
</feature>
<dbReference type="GO" id="GO:0051754">
    <property type="term" value="P:meiotic sister chromatid cohesion, centromeric"/>
    <property type="evidence" value="ECO:0007669"/>
    <property type="project" value="TreeGrafter"/>
</dbReference>
<dbReference type="GO" id="GO:0005634">
    <property type="term" value="C:nucleus"/>
    <property type="evidence" value="ECO:0007669"/>
    <property type="project" value="TreeGrafter"/>
</dbReference>
<evidence type="ECO:0000313" key="11">
    <source>
        <dbReference type="EMBL" id="KAK2855846.1"/>
    </source>
</evidence>
<keyword evidence="6" id="KW-0137">Centromere</keyword>
<dbReference type="GO" id="GO:0004672">
    <property type="term" value="F:protein kinase activity"/>
    <property type="evidence" value="ECO:0007669"/>
    <property type="project" value="InterPro"/>
</dbReference>
<evidence type="ECO:0008006" key="13">
    <source>
        <dbReference type="Google" id="ProtNLM"/>
    </source>
</evidence>
<feature type="domain" description="Protein kinase" evidence="9">
    <location>
        <begin position="959"/>
        <end position="1255"/>
    </location>
</feature>
<dbReference type="PROSITE" id="PS51489">
    <property type="entry name" value="BUB1_N"/>
    <property type="match status" value="1"/>
</dbReference>
<evidence type="ECO:0000313" key="12">
    <source>
        <dbReference type="Proteomes" id="UP001187415"/>
    </source>
</evidence>
<dbReference type="Pfam" id="PF08311">
    <property type="entry name" value="Mad3_BUB1_I"/>
    <property type="match status" value="1"/>
</dbReference>
<dbReference type="InterPro" id="IPR013212">
    <property type="entry name" value="Mad3/Bub1_I"/>
</dbReference>
<reference evidence="11" key="1">
    <citation type="submission" date="2023-07" db="EMBL/GenBank/DDBJ databases">
        <title>Chromosome-level Genome Assembly of Striped Snakehead (Channa striata).</title>
        <authorList>
            <person name="Liu H."/>
        </authorList>
    </citation>
    <scope>NUCLEOTIDE SEQUENCE</scope>
    <source>
        <strain evidence="11">Gz</strain>
        <tissue evidence="11">Muscle</tissue>
    </source>
</reference>
<evidence type="ECO:0000256" key="3">
    <source>
        <dbReference type="ARBA" id="ARBA00022741"/>
    </source>
</evidence>
<dbReference type="PROSITE" id="PS00107">
    <property type="entry name" value="PROTEIN_KINASE_ATP"/>
    <property type="match status" value="1"/>
</dbReference>
<dbReference type="Proteomes" id="UP001187415">
    <property type="component" value="Unassembled WGS sequence"/>
</dbReference>
<organism evidence="11 12">
    <name type="scientific">Channa striata</name>
    <name type="common">Snakehead murrel</name>
    <name type="synonym">Ophicephalus striatus</name>
    <dbReference type="NCBI Taxonomy" id="64152"/>
    <lineage>
        <taxon>Eukaryota</taxon>
        <taxon>Metazoa</taxon>
        <taxon>Chordata</taxon>
        <taxon>Craniata</taxon>
        <taxon>Vertebrata</taxon>
        <taxon>Euteleostomi</taxon>
        <taxon>Actinopterygii</taxon>
        <taxon>Neopterygii</taxon>
        <taxon>Teleostei</taxon>
        <taxon>Neoteleostei</taxon>
        <taxon>Acanthomorphata</taxon>
        <taxon>Anabantaria</taxon>
        <taxon>Anabantiformes</taxon>
        <taxon>Channoidei</taxon>
        <taxon>Channidae</taxon>
        <taxon>Channa</taxon>
    </lineage>
</organism>
<gene>
    <name evidence="11" type="ORF">Q5P01_004581</name>
</gene>
<dbReference type="InterPro" id="IPR000719">
    <property type="entry name" value="Prot_kinase_dom"/>
</dbReference>
<feature type="compositionally biased region" description="Polar residues" evidence="8">
    <location>
        <begin position="335"/>
        <end position="344"/>
    </location>
</feature>
<dbReference type="Gene3D" id="1.10.510.10">
    <property type="entry name" value="Transferase(Phosphotransferase) domain 1"/>
    <property type="match status" value="1"/>
</dbReference>
<keyword evidence="3 7" id="KW-0547">Nucleotide-binding</keyword>
<evidence type="ECO:0000256" key="1">
    <source>
        <dbReference type="ARBA" id="ARBA00004629"/>
    </source>
</evidence>
<protein>
    <recommendedName>
        <fullName evidence="13">Mitotic checkpoint serine/threonine-protein kinase BUB1</fullName>
    </recommendedName>
</protein>
<dbReference type="SUPFAM" id="SSF56112">
    <property type="entry name" value="Protein kinase-like (PK-like)"/>
    <property type="match status" value="1"/>
</dbReference>
<evidence type="ECO:0000256" key="8">
    <source>
        <dbReference type="SAM" id="MobiDB-lite"/>
    </source>
</evidence>
<comment type="subcellular location">
    <subcellularLocation>
        <location evidence="1">Chromosome</location>
        <location evidence="1">Centromere</location>
        <location evidence="1">Kinetochore</location>
    </subcellularLocation>
</comment>
<keyword evidence="12" id="KW-1185">Reference proteome</keyword>
<keyword evidence="4" id="KW-0995">Kinetochore</keyword>
<dbReference type="PANTHER" id="PTHR14030:SF26">
    <property type="entry name" value="MITOTIC CHECKPOINT SERINE_THREONINE-PROTEIN KINASE BUB1"/>
    <property type="match status" value="1"/>
</dbReference>
<dbReference type="PROSITE" id="PS50011">
    <property type="entry name" value="PROTEIN_KINASE_DOM"/>
    <property type="match status" value="1"/>
</dbReference>
<proteinExistence type="predicted"/>
<dbReference type="PROSITE" id="PS00108">
    <property type="entry name" value="PROTEIN_KINASE_ST"/>
    <property type="match status" value="1"/>
</dbReference>
<dbReference type="SMART" id="SM00220">
    <property type="entry name" value="S_TKc"/>
    <property type="match status" value="1"/>
</dbReference>
<dbReference type="GO" id="GO:0000776">
    <property type="term" value="C:kinetochore"/>
    <property type="evidence" value="ECO:0007669"/>
    <property type="project" value="UniProtKB-KW"/>
</dbReference>
<keyword evidence="2" id="KW-0158">Chromosome</keyword>
<dbReference type="InterPro" id="IPR015661">
    <property type="entry name" value="Bub1/Mad3"/>
</dbReference>
<dbReference type="GO" id="GO:0007094">
    <property type="term" value="P:mitotic spindle assembly checkpoint signaling"/>
    <property type="evidence" value="ECO:0007669"/>
    <property type="project" value="InterPro"/>
</dbReference>